<evidence type="ECO:0000313" key="3">
    <source>
        <dbReference type="Proteomes" id="UP000000268"/>
    </source>
</evidence>
<dbReference type="SUPFAM" id="SSF56024">
    <property type="entry name" value="Phospholipase D/nuclease"/>
    <property type="match status" value="2"/>
</dbReference>
<feature type="domain" description="PLD phosphodiesterase" evidence="1">
    <location>
        <begin position="274"/>
        <end position="301"/>
    </location>
</feature>
<protein>
    <recommendedName>
        <fullName evidence="1">PLD phosphodiesterase domain-containing protein</fullName>
    </recommendedName>
</protein>
<dbReference type="HOGENOM" id="CLU_716938_0_0_3"/>
<dbReference type="InterPro" id="IPR025202">
    <property type="entry name" value="PLD-like_dom"/>
</dbReference>
<dbReference type="Proteomes" id="UP000000268">
    <property type="component" value="Chromosome"/>
</dbReference>
<evidence type="ECO:0000259" key="1">
    <source>
        <dbReference type="PROSITE" id="PS50035"/>
    </source>
</evidence>
<accession>B0CEC5</accession>
<dbReference type="KEGG" id="amr:AM1_0713"/>
<dbReference type="STRING" id="329726.AM1_0713"/>
<proteinExistence type="predicted"/>
<gene>
    <name evidence="2" type="ordered locus">AM1_0713</name>
</gene>
<organism evidence="2 3">
    <name type="scientific">Acaryochloris marina (strain MBIC 11017)</name>
    <dbReference type="NCBI Taxonomy" id="329726"/>
    <lineage>
        <taxon>Bacteria</taxon>
        <taxon>Bacillati</taxon>
        <taxon>Cyanobacteriota</taxon>
        <taxon>Cyanophyceae</taxon>
        <taxon>Acaryochloridales</taxon>
        <taxon>Acaryochloridaceae</taxon>
        <taxon>Acaryochloris</taxon>
    </lineage>
</organism>
<feature type="domain" description="PLD phosphodiesterase" evidence="1">
    <location>
        <begin position="122"/>
        <end position="149"/>
    </location>
</feature>
<reference evidence="2 3" key="1">
    <citation type="journal article" date="2008" name="Proc. Natl. Acad. Sci. U.S.A.">
        <title>Niche adaptation and genome expansion in the chlorophyll d-producing cyanobacterium Acaryochloris marina.</title>
        <authorList>
            <person name="Swingley W.D."/>
            <person name="Chen M."/>
            <person name="Cheung P.C."/>
            <person name="Conrad A.L."/>
            <person name="Dejesa L.C."/>
            <person name="Hao J."/>
            <person name="Honchak B.M."/>
            <person name="Karbach L.E."/>
            <person name="Kurdoglu A."/>
            <person name="Lahiri S."/>
            <person name="Mastrian S.D."/>
            <person name="Miyashita H."/>
            <person name="Page L."/>
            <person name="Ramakrishna P."/>
            <person name="Satoh S."/>
            <person name="Sattley W.M."/>
            <person name="Shimada Y."/>
            <person name="Taylor H.L."/>
            <person name="Tomo T."/>
            <person name="Tsuchiya T."/>
            <person name="Wang Z.T."/>
            <person name="Raymond J."/>
            <person name="Mimuro M."/>
            <person name="Blankenship R.E."/>
            <person name="Touchman J.W."/>
        </authorList>
    </citation>
    <scope>NUCLEOTIDE SEQUENCE [LARGE SCALE GENOMIC DNA]</scope>
    <source>
        <strain evidence="3">MBIC 11017</strain>
    </source>
</reference>
<dbReference type="SMART" id="SM00155">
    <property type="entry name" value="PLDc"/>
    <property type="match status" value="2"/>
</dbReference>
<dbReference type="PANTHER" id="PTHR21248">
    <property type="entry name" value="CARDIOLIPIN SYNTHASE"/>
    <property type="match status" value="1"/>
</dbReference>
<keyword evidence="3" id="KW-1185">Reference proteome</keyword>
<dbReference type="GO" id="GO:0030572">
    <property type="term" value="F:phosphatidyltransferase activity"/>
    <property type="evidence" value="ECO:0007669"/>
    <property type="project" value="UniProtKB-ARBA"/>
</dbReference>
<dbReference type="EMBL" id="CP000828">
    <property type="protein sequence ID" value="ABW25759.1"/>
    <property type="molecule type" value="Genomic_DNA"/>
</dbReference>
<dbReference type="Gene3D" id="3.30.870.10">
    <property type="entry name" value="Endonuclease Chain A"/>
    <property type="match status" value="2"/>
</dbReference>
<dbReference type="AlphaFoldDB" id="B0CEC5"/>
<dbReference type="InterPro" id="IPR001736">
    <property type="entry name" value="PLipase_D/transphosphatidylase"/>
</dbReference>
<evidence type="ECO:0000313" key="2">
    <source>
        <dbReference type="EMBL" id="ABW25759.1"/>
    </source>
</evidence>
<dbReference type="PROSITE" id="PS50035">
    <property type="entry name" value="PLD"/>
    <property type="match status" value="2"/>
</dbReference>
<dbReference type="PANTHER" id="PTHR21248:SF22">
    <property type="entry name" value="PHOSPHOLIPASE D"/>
    <property type="match status" value="1"/>
</dbReference>
<name>B0CEC5_ACAM1</name>
<dbReference type="Pfam" id="PF13091">
    <property type="entry name" value="PLDc_2"/>
    <property type="match status" value="2"/>
</dbReference>
<dbReference type="GO" id="GO:0032049">
    <property type="term" value="P:cardiolipin biosynthetic process"/>
    <property type="evidence" value="ECO:0007669"/>
    <property type="project" value="UniProtKB-ARBA"/>
</dbReference>
<dbReference type="eggNOG" id="COG1502">
    <property type="taxonomic scope" value="Bacteria"/>
</dbReference>
<sequence>MVQHMNSVELLVDADAFWHRLQNDLQAADHEIMLQMMTFEGDRTGQQVIEAMLASEAPCKQILVDNYTRFIQSDKFIYHPKYWSDQDLKTEVRQTHAMFEALIQEGGQVRFTNPVGPFLIHFVGRSHKKLIVIDNQIAYIGGFNFSDHNFAWHDLMFRLEDPAIVEFLRADFMATWQDQSQPSHADFGDCEFFLLNGRTNEATFAILLDLLCSAQKSLHIISPYLTFPFCAALAELPQRGVPVTLLTPEGNNKGTVRDYLLWEAQRSGFDVRLYDGMSHMKAALVDDRYLVVGSSNFDFLSYRIEEEVLAIFSNPTVIETFRQQVLEPDLARCRPFDGQASALRGWLSYGILRAVETLALFSRRIKSTQVIDTAVRGYPVMPKES</sequence>